<sequence>MEELALVKRNCRRLGRGEECDIFLQVPIRHGYYNILEERIDGRTLLVRESSFLILIHESLMWWPAVGAVLPKVFRPLAEIMQAVRLNWEKGSEDKTVVPIALCAHTITVRSYGCTAVLVPLATFVREAVSYLAEHPTLNLKLLDHFFAEALEKEWLRRLKELEQYSSVSLKKAI</sequence>
<protein>
    <submittedName>
        <fullName evidence="1">Uncharacterized protein</fullName>
    </submittedName>
</protein>
<proteinExistence type="predicted"/>
<dbReference type="AlphaFoldDB" id="A0A1F5N983"/>
<comment type="caution">
    <text evidence="1">The sequence shown here is derived from an EMBL/GenBank/DDBJ whole genome shotgun (WGS) entry which is preliminary data.</text>
</comment>
<dbReference type="Proteomes" id="UP000176547">
    <property type="component" value="Unassembled WGS sequence"/>
</dbReference>
<organism evidence="1 2">
    <name type="scientific">Candidatus Doudnabacteria bacterium RIFCSPHIGHO2_01_52_17</name>
    <dbReference type="NCBI Taxonomy" id="1817820"/>
    <lineage>
        <taxon>Bacteria</taxon>
        <taxon>Candidatus Doudnaibacteriota</taxon>
    </lineage>
</organism>
<accession>A0A1F5N983</accession>
<reference evidence="1 2" key="1">
    <citation type="journal article" date="2016" name="Nat. Commun.">
        <title>Thousands of microbial genomes shed light on interconnected biogeochemical processes in an aquifer system.</title>
        <authorList>
            <person name="Anantharaman K."/>
            <person name="Brown C.T."/>
            <person name="Hug L.A."/>
            <person name="Sharon I."/>
            <person name="Castelle C.J."/>
            <person name="Probst A.J."/>
            <person name="Thomas B.C."/>
            <person name="Singh A."/>
            <person name="Wilkins M.J."/>
            <person name="Karaoz U."/>
            <person name="Brodie E.L."/>
            <person name="Williams K.H."/>
            <person name="Hubbard S.S."/>
            <person name="Banfield J.F."/>
        </authorList>
    </citation>
    <scope>NUCLEOTIDE SEQUENCE [LARGE SCALE GENOMIC DNA]</scope>
</reference>
<dbReference type="EMBL" id="MFEG01000071">
    <property type="protein sequence ID" value="OGE74102.1"/>
    <property type="molecule type" value="Genomic_DNA"/>
</dbReference>
<gene>
    <name evidence="1" type="ORF">A3K06_02825</name>
</gene>
<name>A0A1F5N983_9BACT</name>
<evidence type="ECO:0000313" key="1">
    <source>
        <dbReference type="EMBL" id="OGE74102.1"/>
    </source>
</evidence>
<evidence type="ECO:0000313" key="2">
    <source>
        <dbReference type="Proteomes" id="UP000176547"/>
    </source>
</evidence>